<sequence>MKNIKTVVSDLDGTLLLSKSQIGAFSELVIKKLTKENKKFIIATGRSRSEIIPFTKNLNSNVSFFITLNGARVYNHEWKLINSYDLSSEIVNEILNLREDKYKDIPHFLQKSNGVGDNLYTDSITNNAIRKKIKEHELSKKHKYMEKELKDTSIKFHEVNHFRELENFNNVAKIILYDEEPNLIEYETMILEKYRQEINVYLSTPHSLEIVNNKVSKGSALKDVLKIINIDLSEVIAFGDGFNDVDMLENVKKGLLMGNANYRLKLMLSYLEVIGTNDEEAVAHYINDNILEEPV</sequence>
<comment type="cofactor">
    <cofactor evidence="1">
        <name>Mg(2+)</name>
        <dbReference type="ChEBI" id="CHEBI:18420"/>
    </cofactor>
</comment>
<dbReference type="PANTHER" id="PTHR47267">
    <property type="match status" value="1"/>
</dbReference>
<reference evidence="6 7" key="1">
    <citation type="journal article" date="2018" name="Infect. Genet. Evol.">
        <title>Genome-wide analysis of Borrelia turcica and 'Candidatus Borrelia tachyglossi' shows relapsing fever-like genomes with unique genomic links to Lyme disease Borrelia.</title>
        <authorList>
            <person name="Gofton A.W."/>
            <person name="Margos G."/>
            <person name="Fingerle V."/>
            <person name="Hepner S."/>
            <person name="Loh S.M."/>
            <person name="Ryan U."/>
            <person name="Irwin P."/>
            <person name="Oskam C.L."/>
        </authorList>
    </citation>
    <scope>NUCLEOTIDE SEQUENCE [LARGE SCALE GENOMIC DNA]</scope>
    <source>
        <strain evidence="6 7">IST7</strain>
    </source>
</reference>
<dbReference type="SFLD" id="SFLDG01140">
    <property type="entry name" value="C2.B:_Phosphomannomutase_and_P"/>
    <property type="match status" value="1"/>
</dbReference>
<gene>
    <name evidence="6" type="ORF">DB313_00350</name>
</gene>
<keyword evidence="7" id="KW-1185">Reference proteome</keyword>
<keyword evidence="3 6" id="KW-0378">Hydrolase</keyword>
<dbReference type="InterPro" id="IPR006379">
    <property type="entry name" value="HAD-SF_hydro_IIB"/>
</dbReference>
<evidence type="ECO:0000256" key="1">
    <source>
        <dbReference type="ARBA" id="ARBA00001946"/>
    </source>
</evidence>
<keyword evidence="2" id="KW-0479">Metal-binding</keyword>
<dbReference type="NCBIfam" id="TIGR00099">
    <property type="entry name" value="Cof-subfamily"/>
    <property type="match status" value="1"/>
</dbReference>
<dbReference type="Proteomes" id="UP000275571">
    <property type="component" value="Chromosome"/>
</dbReference>
<dbReference type="SFLD" id="SFLDS00003">
    <property type="entry name" value="Haloacid_Dehalogenase"/>
    <property type="match status" value="1"/>
</dbReference>
<accession>A0A386PJC3</accession>
<dbReference type="InterPro" id="IPR036412">
    <property type="entry name" value="HAD-like_sf"/>
</dbReference>
<evidence type="ECO:0000256" key="2">
    <source>
        <dbReference type="ARBA" id="ARBA00022723"/>
    </source>
</evidence>
<dbReference type="Pfam" id="PF08282">
    <property type="entry name" value="Hydrolase_3"/>
    <property type="match status" value="1"/>
</dbReference>
<dbReference type="AlphaFoldDB" id="A0A386PJC3"/>
<keyword evidence="4" id="KW-0460">Magnesium</keyword>
<dbReference type="Gene3D" id="3.40.50.1000">
    <property type="entry name" value="HAD superfamily/HAD-like"/>
    <property type="match status" value="1"/>
</dbReference>
<dbReference type="NCBIfam" id="TIGR01484">
    <property type="entry name" value="HAD-SF-IIB"/>
    <property type="match status" value="1"/>
</dbReference>
<dbReference type="InterPro" id="IPR023214">
    <property type="entry name" value="HAD_sf"/>
</dbReference>
<evidence type="ECO:0000256" key="4">
    <source>
        <dbReference type="ARBA" id="ARBA00022842"/>
    </source>
</evidence>
<evidence type="ECO:0000256" key="5">
    <source>
        <dbReference type="ARBA" id="ARBA00034778"/>
    </source>
</evidence>
<comment type="similarity">
    <text evidence="5">Belongs to the HAD-like hydrolase superfamily. Cof family.</text>
</comment>
<dbReference type="RefSeq" id="WP_120103883.1">
    <property type="nucleotide sequence ID" value="NZ_CP028884.1"/>
</dbReference>
<evidence type="ECO:0000313" key="7">
    <source>
        <dbReference type="Proteomes" id="UP000275571"/>
    </source>
</evidence>
<proteinExistence type="inferred from homology"/>
<dbReference type="EMBL" id="CP028884">
    <property type="protein sequence ID" value="AYE35964.1"/>
    <property type="molecule type" value="Genomic_DNA"/>
</dbReference>
<evidence type="ECO:0000313" key="6">
    <source>
        <dbReference type="EMBL" id="AYE35964.1"/>
    </source>
</evidence>
<dbReference type="GO" id="GO:0016791">
    <property type="term" value="F:phosphatase activity"/>
    <property type="evidence" value="ECO:0007669"/>
    <property type="project" value="UniProtKB-ARBA"/>
</dbReference>
<dbReference type="PANTHER" id="PTHR47267:SF4">
    <property type="entry name" value="PYRIDOXAL PHOSPHATE PHOSPHATASE YIGL"/>
    <property type="match status" value="1"/>
</dbReference>
<organism evidence="6 7">
    <name type="scientific">Borrelia turcica IST7</name>
    <dbReference type="NCBI Taxonomy" id="1104446"/>
    <lineage>
        <taxon>Bacteria</taxon>
        <taxon>Pseudomonadati</taxon>
        <taxon>Spirochaetota</taxon>
        <taxon>Spirochaetia</taxon>
        <taxon>Spirochaetales</taxon>
        <taxon>Borreliaceae</taxon>
        <taxon>Borrelia</taxon>
    </lineage>
</organism>
<protein>
    <submittedName>
        <fullName evidence="6">Cof-type HAD-IIB family hydrolase</fullName>
    </submittedName>
</protein>
<name>A0A386PJC3_9SPIR</name>
<dbReference type="PROSITE" id="PS01229">
    <property type="entry name" value="COF_2"/>
    <property type="match status" value="1"/>
</dbReference>
<dbReference type="GO" id="GO:0046872">
    <property type="term" value="F:metal ion binding"/>
    <property type="evidence" value="ECO:0007669"/>
    <property type="project" value="UniProtKB-KW"/>
</dbReference>
<dbReference type="InterPro" id="IPR000150">
    <property type="entry name" value="Cof"/>
</dbReference>
<dbReference type="KEGG" id="btur:DB313_00350"/>
<dbReference type="SUPFAM" id="SSF56784">
    <property type="entry name" value="HAD-like"/>
    <property type="match status" value="1"/>
</dbReference>
<evidence type="ECO:0000256" key="3">
    <source>
        <dbReference type="ARBA" id="ARBA00022801"/>
    </source>
</evidence>
<dbReference type="Gene3D" id="3.30.1240.10">
    <property type="match status" value="1"/>
</dbReference>
<dbReference type="OrthoDB" id="9781413at2"/>